<proteinExistence type="inferred from homology"/>
<dbReference type="InterPro" id="IPR037654">
    <property type="entry name" value="Big1"/>
</dbReference>
<dbReference type="Pfam" id="PF20520">
    <property type="entry name" value="Ac45-VOA1_TM"/>
    <property type="match status" value="1"/>
</dbReference>
<evidence type="ECO:0000256" key="2">
    <source>
        <dbReference type="ARBA" id="ARBA00008203"/>
    </source>
</evidence>
<comment type="subcellular location">
    <subcellularLocation>
        <location evidence="1">Endoplasmic reticulum membrane</location>
        <topology evidence="1">Single-pass type I membrane protein</topology>
    </subcellularLocation>
</comment>
<name>A0A367LGJ9_9HYPO</name>
<dbReference type="PANTHER" id="PTHR28285:SF1">
    <property type="entry name" value="PROTEIN BIG1"/>
    <property type="match status" value="1"/>
</dbReference>
<keyword evidence="13" id="KW-1185">Reference proteome</keyword>
<dbReference type="GO" id="GO:0009272">
    <property type="term" value="P:fungal-type cell wall biogenesis"/>
    <property type="evidence" value="ECO:0007669"/>
    <property type="project" value="TreeGrafter"/>
</dbReference>
<dbReference type="AlphaFoldDB" id="A0A367LGJ9"/>
<dbReference type="STRING" id="1330021.A0A367LGJ9"/>
<dbReference type="GO" id="GO:0005789">
    <property type="term" value="C:endoplasmic reticulum membrane"/>
    <property type="evidence" value="ECO:0007669"/>
    <property type="project" value="UniProtKB-SubCell"/>
</dbReference>
<keyword evidence="9" id="KW-0961">Cell wall biogenesis/degradation</keyword>
<sequence>MHNLKAALLDSFRFQSTSTQFEFRECIFVRRSFHDAVNRDQYQTTAEALKYTRDFLGTCSTDRYLVASQPGIRASDFRAGDCAMPRLCRAVARPRIQSEFSVAEVVGNTEYSAFAQYIESECTKKGKSVIVDEVRLPPLSLDDRAGDLLKHDSILFEKLEALTKSDSYTILFLSRPGEPAYQAEFIDTIHQDLKRDLEPELVRREENNTEWDRLPLLEKYQFFTPGIFMGIIVAIVLFSILGVGLKALASLEVSYGAFEKEMGPAGHKKQQ</sequence>
<dbReference type="EMBL" id="LKCN02000006">
    <property type="protein sequence ID" value="RCI13564.1"/>
    <property type="molecule type" value="Genomic_DNA"/>
</dbReference>
<evidence type="ECO:0000256" key="1">
    <source>
        <dbReference type="ARBA" id="ARBA00004115"/>
    </source>
</evidence>
<keyword evidence="6" id="KW-0256">Endoplasmic reticulum</keyword>
<dbReference type="PANTHER" id="PTHR28285">
    <property type="entry name" value="PROTEIN BIG1"/>
    <property type="match status" value="1"/>
</dbReference>
<keyword evidence="5" id="KW-0732">Signal</keyword>
<dbReference type="GO" id="GO:0071555">
    <property type="term" value="P:cell wall organization"/>
    <property type="evidence" value="ECO:0007669"/>
    <property type="project" value="UniProtKB-KW"/>
</dbReference>
<dbReference type="Proteomes" id="UP000253664">
    <property type="component" value="Unassembled WGS sequence"/>
</dbReference>
<accession>A0A367LGJ9</accession>
<comment type="caution">
    <text evidence="12">The sequence shown here is derived from an EMBL/GenBank/DDBJ whole genome shotgun (WGS) entry which is preliminary data.</text>
</comment>
<evidence type="ECO:0000313" key="12">
    <source>
        <dbReference type="EMBL" id="RCI13564.1"/>
    </source>
</evidence>
<evidence type="ECO:0000256" key="10">
    <source>
        <dbReference type="SAM" id="Phobius"/>
    </source>
</evidence>
<evidence type="ECO:0000256" key="7">
    <source>
        <dbReference type="ARBA" id="ARBA00022989"/>
    </source>
</evidence>
<gene>
    <name evidence="12" type="ORF">L249_5477</name>
</gene>
<comment type="similarity">
    <text evidence="2">Belongs to the BIG1 family.</text>
</comment>
<feature type="domain" description="V-type proton ATPase subunit S1/VOA1 transmembrane" evidence="11">
    <location>
        <begin position="221"/>
        <end position="260"/>
    </location>
</feature>
<dbReference type="GO" id="GO:0006078">
    <property type="term" value="P:(1-&gt;6)-beta-D-glucan biosynthetic process"/>
    <property type="evidence" value="ECO:0007669"/>
    <property type="project" value="TreeGrafter"/>
</dbReference>
<protein>
    <recommendedName>
        <fullName evidence="3">Protein BIG1</fullName>
    </recommendedName>
</protein>
<evidence type="ECO:0000256" key="8">
    <source>
        <dbReference type="ARBA" id="ARBA00023136"/>
    </source>
</evidence>
<keyword evidence="8 10" id="KW-0472">Membrane</keyword>
<feature type="transmembrane region" description="Helical" evidence="10">
    <location>
        <begin position="222"/>
        <end position="245"/>
    </location>
</feature>
<dbReference type="InterPro" id="IPR046756">
    <property type="entry name" value="VAS1/VOA1_TM"/>
</dbReference>
<evidence type="ECO:0000313" key="13">
    <source>
        <dbReference type="Proteomes" id="UP000253664"/>
    </source>
</evidence>
<evidence type="ECO:0000256" key="9">
    <source>
        <dbReference type="ARBA" id="ARBA00023316"/>
    </source>
</evidence>
<reference evidence="12 13" key="1">
    <citation type="journal article" date="2015" name="BMC Genomics">
        <title>Insights from the genome of Ophiocordyceps polyrhachis-furcata to pathogenicity and host specificity in insect fungi.</title>
        <authorList>
            <person name="Wichadakul D."/>
            <person name="Kobmoo N."/>
            <person name="Ingsriswang S."/>
            <person name="Tangphatsornruang S."/>
            <person name="Chantasingh D."/>
            <person name="Luangsa-ard J.J."/>
            <person name="Eurwilaichitr L."/>
        </authorList>
    </citation>
    <scope>NUCLEOTIDE SEQUENCE [LARGE SCALE GENOMIC DNA]</scope>
    <source>
        <strain evidence="12 13">BCC 54312</strain>
    </source>
</reference>
<evidence type="ECO:0000259" key="11">
    <source>
        <dbReference type="Pfam" id="PF20520"/>
    </source>
</evidence>
<organism evidence="12 13">
    <name type="scientific">Ophiocordyceps polyrhachis-furcata BCC 54312</name>
    <dbReference type="NCBI Taxonomy" id="1330021"/>
    <lineage>
        <taxon>Eukaryota</taxon>
        <taxon>Fungi</taxon>
        <taxon>Dikarya</taxon>
        <taxon>Ascomycota</taxon>
        <taxon>Pezizomycotina</taxon>
        <taxon>Sordariomycetes</taxon>
        <taxon>Hypocreomycetidae</taxon>
        <taxon>Hypocreales</taxon>
        <taxon>Ophiocordycipitaceae</taxon>
        <taxon>Ophiocordyceps</taxon>
    </lineage>
</organism>
<evidence type="ECO:0000256" key="4">
    <source>
        <dbReference type="ARBA" id="ARBA00022692"/>
    </source>
</evidence>
<keyword evidence="4 10" id="KW-0812">Transmembrane</keyword>
<evidence type="ECO:0000256" key="5">
    <source>
        <dbReference type="ARBA" id="ARBA00022729"/>
    </source>
</evidence>
<keyword evidence="7 10" id="KW-1133">Transmembrane helix</keyword>
<dbReference type="OrthoDB" id="9985059at2759"/>
<evidence type="ECO:0000256" key="6">
    <source>
        <dbReference type="ARBA" id="ARBA00022824"/>
    </source>
</evidence>
<evidence type="ECO:0000256" key="3">
    <source>
        <dbReference type="ARBA" id="ARBA00022089"/>
    </source>
</evidence>